<keyword evidence="2" id="KW-1015">Disulfide bond</keyword>
<name>A0AAV2KIK9_KNICA</name>
<feature type="transmembrane region" description="Helical" evidence="3">
    <location>
        <begin position="211"/>
        <end position="236"/>
    </location>
</feature>
<dbReference type="EMBL" id="OZ035841">
    <property type="protein sequence ID" value="CAL1589835.1"/>
    <property type="molecule type" value="Genomic_DNA"/>
</dbReference>
<dbReference type="InterPro" id="IPR003599">
    <property type="entry name" value="Ig_sub"/>
</dbReference>
<keyword evidence="1 4" id="KW-0732">Signal</keyword>
<sequence length="260" mass="28891">MALLCALTAASLVVTPPMSQFHTMERFQITCPSASWTFHRITDYTPTPESCRAPWGTPRGASCIVKTAMVSSSGQYWCQDPESQCTERVNITVSYSKVILRTPVFAVNEGKKVTLKCSYKASDADPARSDFNASFYRQGEFVGSSPGGEMVLEAVSPDDEGLYQCEHVMKHVRSPQSRLSVIRRVVPQPSVPPTPALPLTTPSLRPKGFPLPRLLCSLGLFLLYTLIMCVAVATYCKWRRARAEQKQDYVNVSLRTIRDC</sequence>
<dbReference type="PROSITE" id="PS50835">
    <property type="entry name" value="IG_LIKE"/>
    <property type="match status" value="1"/>
</dbReference>
<keyword evidence="3" id="KW-0812">Transmembrane</keyword>
<evidence type="ECO:0000313" key="7">
    <source>
        <dbReference type="Proteomes" id="UP001497482"/>
    </source>
</evidence>
<gene>
    <name evidence="6" type="ORF">KC01_LOCUS19446</name>
</gene>
<feature type="signal peptide" evidence="4">
    <location>
        <begin position="1"/>
        <end position="21"/>
    </location>
</feature>
<organism evidence="6 7">
    <name type="scientific">Knipowitschia caucasica</name>
    <name type="common">Caucasian dwarf goby</name>
    <name type="synonym">Pomatoschistus caucasicus</name>
    <dbReference type="NCBI Taxonomy" id="637954"/>
    <lineage>
        <taxon>Eukaryota</taxon>
        <taxon>Metazoa</taxon>
        <taxon>Chordata</taxon>
        <taxon>Craniata</taxon>
        <taxon>Vertebrata</taxon>
        <taxon>Euteleostomi</taxon>
        <taxon>Actinopterygii</taxon>
        <taxon>Neopterygii</taxon>
        <taxon>Teleostei</taxon>
        <taxon>Neoteleostei</taxon>
        <taxon>Acanthomorphata</taxon>
        <taxon>Gobiaria</taxon>
        <taxon>Gobiiformes</taxon>
        <taxon>Gobioidei</taxon>
        <taxon>Gobiidae</taxon>
        <taxon>Gobiinae</taxon>
        <taxon>Knipowitschia</taxon>
    </lineage>
</organism>
<evidence type="ECO:0000259" key="5">
    <source>
        <dbReference type="PROSITE" id="PS50835"/>
    </source>
</evidence>
<dbReference type="InterPro" id="IPR013783">
    <property type="entry name" value="Ig-like_fold"/>
</dbReference>
<dbReference type="AlphaFoldDB" id="A0AAV2KIK9"/>
<dbReference type="InterPro" id="IPR007110">
    <property type="entry name" value="Ig-like_dom"/>
</dbReference>
<dbReference type="GO" id="GO:0004888">
    <property type="term" value="F:transmembrane signaling receptor activity"/>
    <property type="evidence" value="ECO:0007669"/>
    <property type="project" value="TreeGrafter"/>
</dbReference>
<proteinExistence type="predicted"/>
<keyword evidence="3" id="KW-1133">Transmembrane helix</keyword>
<evidence type="ECO:0000256" key="4">
    <source>
        <dbReference type="SAM" id="SignalP"/>
    </source>
</evidence>
<evidence type="ECO:0000256" key="1">
    <source>
        <dbReference type="ARBA" id="ARBA00022729"/>
    </source>
</evidence>
<evidence type="ECO:0000256" key="2">
    <source>
        <dbReference type="ARBA" id="ARBA00023157"/>
    </source>
</evidence>
<dbReference type="InterPro" id="IPR050488">
    <property type="entry name" value="Ig_Fc_receptor"/>
</dbReference>
<dbReference type="PANTHER" id="PTHR11481:SF64">
    <property type="entry name" value="FC RECEPTOR-LIKE PROTEIN 4"/>
    <property type="match status" value="1"/>
</dbReference>
<dbReference type="Pfam" id="PF13895">
    <property type="entry name" value="Ig_2"/>
    <property type="match status" value="1"/>
</dbReference>
<evidence type="ECO:0000256" key="3">
    <source>
        <dbReference type="SAM" id="Phobius"/>
    </source>
</evidence>
<dbReference type="GO" id="GO:0007166">
    <property type="term" value="P:cell surface receptor signaling pathway"/>
    <property type="evidence" value="ECO:0007669"/>
    <property type="project" value="TreeGrafter"/>
</dbReference>
<dbReference type="GO" id="GO:0006955">
    <property type="term" value="P:immune response"/>
    <property type="evidence" value="ECO:0007669"/>
    <property type="project" value="TreeGrafter"/>
</dbReference>
<dbReference type="Proteomes" id="UP001497482">
    <property type="component" value="Chromosome 19"/>
</dbReference>
<evidence type="ECO:0000313" key="6">
    <source>
        <dbReference type="EMBL" id="CAL1589835.1"/>
    </source>
</evidence>
<accession>A0AAV2KIK9</accession>
<dbReference type="SUPFAM" id="SSF48726">
    <property type="entry name" value="Immunoglobulin"/>
    <property type="match status" value="1"/>
</dbReference>
<dbReference type="InterPro" id="IPR036179">
    <property type="entry name" value="Ig-like_dom_sf"/>
</dbReference>
<dbReference type="Gene3D" id="2.60.40.10">
    <property type="entry name" value="Immunoglobulins"/>
    <property type="match status" value="2"/>
</dbReference>
<dbReference type="SMART" id="SM00409">
    <property type="entry name" value="IG"/>
    <property type="match status" value="1"/>
</dbReference>
<feature type="chain" id="PRO_5043931922" description="Ig-like domain-containing protein" evidence="4">
    <location>
        <begin position="22"/>
        <end position="260"/>
    </location>
</feature>
<feature type="domain" description="Ig-like" evidence="5">
    <location>
        <begin position="81"/>
        <end position="165"/>
    </location>
</feature>
<reference evidence="6 7" key="1">
    <citation type="submission" date="2024-04" db="EMBL/GenBank/DDBJ databases">
        <authorList>
            <person name="Waldvogel A.-M."/>
            <person name="Schoenle A."/>
        </authorList>
    </citation>
    <scope>NUCLEOTIDE SEQUENCE [LARGE SCALE GENOMIC DNA]</scope>
</reference>
<keyword evidence="3" id="KW-0472">Membrane</keyword>
<keyword evidence="7" id="KW-1185">Reference proteome</keyword>
<dbReference type="GO" id="GO:0009897">
    <property type="term" value="C:external side of plasma membrane"/>
    <property type="evidence" value="ECO:0007669"/>
    <property type="project" value="TreeGrafter"/>
</dbReference>
<dbReference type="PANTHER" id="PTHR11481">
    <property type="entry name" value="IMMUNOGLOBULIN FC RECEPTOR"/>
    <property type="match status" value="1"/>
</dbReference>
<protein>
    <recommendedName>
        <fullName evidence="5">Ig-like domain-containing protein</fullName>
    </recommendedName>
</protein>